<name>A0A8S1SQY7_9CILI</name>
<evidence type="ECO:0000313" key="1">
    <source>
        <dbReference type="EMBL" id="CAD8140914.1"/>
    </source>
</evidence>
<accession>A0A8S1SQY7</accession>
<dbReference type="OrthoDB" id="10298099at2759"/>
<organism evidence="1 2">
    <name type="scientific">Paramecium pentaurelia</name>
    <dbReference type="NCBI Taxonomy" id="43138"/>
    <lineage>
        <taxon>Eukaryota</taxon>
        <taxon>Sar</taxon>
        <taxon>Alveolata</taxon>
        <taxon>Ciliophora</taxon>
        <taxon>Intramacronucleata</taxon>
        <taxon>Oligohymenophorea</taxon>
        <taxon>Peniculida</taxon>
        <taxon>Parameciidae</taxon>
        <taxon>Paramecium</taxon>
    </lineage>
</organism>
<comment type="caution">
    <text evidence="1">The sequence shown here is derived from an EMBL/GenBank/DDBJ whole genome shotgun (WGS) entry which is preliminary data.</text>
</comment>
<dbReference type="Proteomes" id="UP000689195">
    <property type="component" value="Unassembled WGS sequence"/>
</dbReference>
<protein>
    <submittedName>
        <fullName evidence="1">Uncharacterized protein</fullName>
    </submittedName>
</protein>
<proteinExistence type="predicted"/>
<evidence type="ECO:0000313" key="2">
    <source>
        <dbReference type="Proteomes" id="UP000689195"/>
    </source>
</evidence>
<reference evidence="1" key="1">
    <citation type="submission" date="2021-01" db="EMBL/GenBank/DDBJ databases">
        <authorList>
            <consortium name="Genoscope - CEA"/>
            <person name="William W."/>
        </authorList>
    </citation>
    <scope>NUCLEOTIDE SEQUENCE</scope>
</reference>
<dbReference type="AlphaFoldDB" id="A0A8S1SQY7"/>
<gene>
    <name evidence="1" type="ORF">PPENT_87.1.T0090345</name>
</gene>
<keyword evidence="2" id="KW-1185">Reference proteome</keyword>
<dbReference type="EMBL" id="CAJJDO010000009">
    <property type="protein sequence ID" value="CAD8140914.1"/>
    <property type="molecule type" value="Genomic_DNA"/>
</dbReference>
<sequence length="62" mass="7373">MISNEVLFWIKNPVSIAGENINGICYLRLIDDIQHANVQLIFITIEYSKILHKRQVIIYFYF</sequence>